<dbReference type="RefSeq" id="WP_149472450.1">
    <property type="nucleotide sequence ID" value="NZ_QOKW01000050.1"/>
</dbReference>
<accession>A0A9W7KN28</accession>
<dbReference type="PANTHER" id="PTHR37291:SF1">
    <property type="entry name" value="TYPE IV METHYL-DIRECTED RESTRICTION ENZYME ECOKMCRB SUBUNIT"/>
    <property type="match status" value="1"/>
</dbReference>
<evidence type="ECO:0000313" key="3">
    <source>
        <dbReference type="Proteomes" id="UP000480854"/>
    </source>
</evidence>
<dbReference type="GO" id="GO:0016887">
    <property type="term" value="F:ATP hydrolysis activity"/>
    <property type="evidence" value="ECO:0007669"/>
    <property type="project" value="InterPro"/>
</dbReference>
<comment type="caution">
    <text evidence="2">The sequence shown here is derived from an EMBL/GenBank/DDBJ whole genome shotgun (WGS) entry which is preliminary data.</text>
</comment>
<dbReference type="Pfam" id="PF07728">
    <property type="entry name" value="AAA_5"/>
    <property type="match status" value="1"/>
</dbReference>
<evidence type="ECO:0000313" key="2">
    <source>
        <dbReference type="EMBL" id="KAA0675819.1"/>
    </source>
</evidence>
<dbReference type="Gene3D" id="3.40.50.300">
    <property type="entry name" value="P-loop containing nucleotide triphosphate hydrolases"/>
    <property type="match status" value="1"/>
</dbReference>
<dbReference type="EMBL" id="QOKW01000050">
    <property type="protein sequence ID" value="KAA0675819.1"/>
    <property type="molecule type" value="Genomic_DNA"/>
</dbReference>
<reference evidence="2 3" key="1">
    <citation type="submission" date="2018-07" db="EMBL/GenBank/DDBJ databases">
        <title>Genome sequence of Azospirillum sp. ATCC 49961.</title>
        <authorList>
            <person name="Sant'Anna F.H."/>
            <person name="Baldani J.I."/>
            <person name="Zilli J.E."/>
            <person name="Reis V.M."/>
            <person name="Hartmann A."/>
            <person name="Cruz L."/>
            <person name="de Souza E.M."/>
            <person name="de Oliveira Pedrosa F."/>
            <person name="Passaglia L.M.P."/>
        </authorList>
    </citation>
    <scope>NUCLEOTIDE SEQUENCE [LARGE SCALE GENOMIC DNA]</scope>
    <source>
        <strain evidence="2 3">ATCC 49961</strain>
    </source>
</reference>
<name>A0A9W7KN28_9PROT</name>
<sequence>MQVDAAEFENLKREFLRQMPGFKSFADAGAVYVEAERRSKDELVALVRVALLPRLMAPAATPAQAREVCAALYQAMQREALPSSGRPQNLVGWRSWEHLTKLTDEQCLLAASALRDLLLGEGDAAERLERFANAYQAVLPTGGGRPAVLRNVGTLLLMLVDPGRDIFVRTDLFDKAGARLSGRKLGGWGRLPSAADYRDARAFAAAIRQKLAEEGWAPRDMIDVQSFLWVAMAGDDAPAALDAGPPVPAGGGLVAILAATDAASRRLVVRIRPPAEGIGGWLAGSDLRLDVAPAMDLAASATQRDLAAALADANPDEGFAQEIAAGLWLVRALQPGDVVVAGEPSGEVLAAGVVTEPYQRLPAPEVGHRVGIAWHTGGFPRRVEQRSWSFKDIHEVPRELLVQLAMEQSRSETLPELPFAEIVDRVRASGLRLSERTLRRYHVALKARGFVILAGVSGTGKTWLTDVYAKAVGARYLVVPVAPNWTTNEDLLGYFNPLDRAFHATAFTRFLQEAGQEYAAAQAARRPARPFHLVLDEMNLARVEYFFATFLSAMELRARNGQAEVELAGGRRVALPPNLAFIGTVNVDETTHAFADKIYDRAQMLELDSPRELLAAQLDGKPFAAAVLDVWDVVAEVAPFAFRVLSEIDQYVAHSQALGVAWQDALDEQVLQKVLPKIKGNDARVGDALQRLVDLCAPTMPLSATRARQMHHRFLAHGFTSFF</sequence>
<proteinExistence type="predicted"/>
<organism evidence="2 3">
    <name type="scientific">Roseomonas genomospecies 6</name>
    <dbReference type="NCBI Taxonomy" id="214106"/>
    <lineage>
        <taxon>Bacteria</taxon>
        <taxon>Pseudomonadati</taxon>
        <taxon>Pseudomonadota</taxon>
        <taxon>Alphaproteobacteria</taxon>
        <taxon>Acetobacterales</taxon>
        <taxon>Roseomonadaceae</taxon>
        <taxon>Roseomonas</taxon>
    </lineage>
</organism>
<feature type="domain" description="ATPase dynein-related AAA" evidence="1">
    <location>
        <begin position="451"/>
        <end position="589"/>
    </location>
</feature>
<dbReference type="InterPro" id="IPR027417">
    <property type="entry name" value="P-loop_NTPase"/>
</dbReference>
<dbReference type="Proteomes" id="UP000480854">
    <property type="component" value="Unassembled WGS sequence"/>
</dbReference>
<dbReference type="SUPFAM" id="SSF52540">
    <property type="entry name" value="P-loop containing nucleoside triphosphate hydrolases"/>
    <property type="match status" value="1"/>
</dbReference>
<gene>
    <name evidence="2" type="ORF">DS843_29770</name>
</gene>
<protein>
    <recommendedName>
        <fullName evidence="1">ATPase dynein-related AAA domain-containing protein</fullName>
    </recommendedName>
</protein>
<evidence type="ECO:0000259" key="1">
    <source>
        <dbReference type="Pfam" id="PF07728"/>
    </source>
</evidence>
<keyword evidence="3" id="KW-1185">Reference proteome</keyword>
<dbReference type="InterPro" id="IPR052934">
    <property type="entry name" value="Methyl-DNA_Rec/Restrict_Enz"/>
</dbReference>
<dbReference type="InterPro" id="IPR011704">
    <property type="entry name" value="ATPase_dyneun-rel_AAA"/>
</dbReference>
<dbReference type="OrthoDB" id="9781481at2"/>
<dbReference type="AlphaFoldDB" id="A0A9W7KN28"/>
<dbReference type="GO" id="GO:0005524">
    <property type="term" value="F:ATP binding"/>
    <property type="evidence" value="ECO:0007669"/>
    <property type="project" value="InterPro"/>
</dbReference>
<dbReference type="PANTHER" id="PTHR37291">
    <property type="entry name" value="5-METHYLCYTOSINE-SPECIFIC RESTRICTION ENZYME B"/>
    <property type="match status" value="1"/>
</dbReference>